<comment type="caution">
    <text evidence="1">The sequence shown here is derived from an EMBL/GenBank/DDBJ whole genome shotgun (WGS) entry which is preliminary data.</text>
</comment>
<proteinExistence type="predicted"/>
<dbReference type="Proteomes" id="UP000632222">
    <property type="component" value="Unassembled WGS sequence"/>
</dbReference>
<accession>A0ABQ2D1M8</accession>
<evidence type="ECO:0000313" key="2">
    <source>
        <dbReference type="Proteomes" id="UP000632222"/>
    </source>
</evidence>
<gene>
    <name evidence="1" type="ORF">GCM10008938_30020</name>
</gene>
<reference evidence="2" key="1">
    <citation type="journal article" date="2019" name="Int. J. Syst. Evol. Microbiol.">
        <title>The Global Catalogue of Microorganisms (GCM) 10K type strain sequencing project: providing services to taxonomists for standard genome sequencing and annotation.</title>
        <authorList>
            <consortium name="The Broad Institute Genomics Platform"/>
            <consortium name="The Broad Institute Genome Sequencing Center for Infectious Disease"/>
            <person name="Wu L."/>
            <person name="Ma J."/>
        </authorList>
    </citation>
    <scope>NUCLEOTIDE SEQUENCE [LARGE SCALE GENOMIC DNA]</scope>
    <source>
        <strain evidence="2">JCM 14370</strain>
    </source>
</reference>
<protein>
    <submittedName>
        <fullName evidence="1">Uncharacterized protein</fullName>
    </submittedName>
</protein>
<name>A0ABQ2D1M8_9DEIO</name>
<keyword evidence="2" id="KW-1185">Reference proteome</keyword>
<sequence length="161" mass="17651">MALGPVPSALGTKACTLFEVVLENSIEEFIERFRTDATQGSLYPQPEGSVLLEFVAGGQVMYLFDRTGPYIARPGPARVIVHPLLKSLEPTDQHEEVLTSSQISALEGVGQVTRTEKGFIIVQARIPLVCGLLDQDVVNVKPGDWVRFETLAPTHGFYLLK</sequence>
<dbReference type="RefSeq" id="WP_229684818.1">
    <property type="nucleotide sequence ID" value="NZ_BMOD01000011.1"/>
</dbReference>
<dbReference type="EMBL" id="BMOD01000011">
    <property type="protein sequence ID" value="GGJ41977.1"/>
    <property type="molecule type" value="Genomic_DNA"/>
</dbReference>
<evidence type="ECO:0000313" key="1">
    <source>
        <dbReference type="EMBL" id="GGJ41977.1"/>
    </source>
</evidence>
<organism evidence="1 2">
    <name type="scientific">Deinococcus roseus</name>
    <dbReference type="NCBI Taxonomy" id="392414"/>
    <lineage>
        <taxon>Bacteria</taxon>
        <taxon>Thermotogati</taxon>
        <taxon>Deinococcota</taxon>
        <taxon>Deinococci</taxon>
        <taxon>Deinococcales</taxon>
        <taxon>Deinococcaceae</taxon>
        <taxon>Deinococcus</taxon>
    </lineage>
</organism>